<dbReference type="InterPro" id="IPR049438">
    <property type="entry name" value="TreT_GT1"/>
</dbReference>
<dbReference type="EMBL" id="CAADFU010000094">
    <property type="protein sequence ID" value="VFK47392.1"/>
    <property type="molecule type" value="Genomic_DNA"/>
</dbReference>
<reference evidence="9" key="1">
    <citation type="submission" date="2019-02" db="EMBL/GenBank/DDBJ databases">
        <authorList>
            <person name="Gruber-Vodicka R. H."/>
            <person name="Seah K. B. B."/>
        </authorList>
    </citation>
    <scope>NUCLEOTIDE SEQUENCE</scope>
    <source>
        <strain evidence="9">BECK_S1320</strain>
    </source>
</reference>
<evidence type="ECO:0000313" key="9">
    <source>
        <dbReference type="EMBL" id="VFK47392.1"/>
    </source>
</evidence>
<sequence length="488" mass="54821">MTRIVDIKKQPLFLDRYFIHPELRNQVQPLREKALPIAARCKDRCIWMINSAARGGGVAEMMPSIIIFLRALGFSAKWAVIETEDQDFFALTKRIHNLAHGATQVSCDFDDQDYRLFEEINRQNATLLEQAVKPQDILMIHDPQVLPLGNILSRALGIKFLWRCHIGTNRRNPSTKAVWDFLHPFFENCAGAVFTAREYAPEYLQDRITIIHPALDPLTDKNRPLSFTEIVEILCAGGLVSPPHPVAVADFSHRARQLSANGQLQDCEDKGIFYRPTVLQVSRWDRLKGWEYLLQGFARMKREAQRNGANRAADRFPFFARLILAGPDPAYILDDIEGTAAFEEIRQAFVSLDPDIQSDVTVYLLPMASGPENALIVNALQRIASVVVQNSIEEAFGLSAAEALWKGRPLLASSAFGLRLQIDDGIDGALINDATDPGQISKRLLELLASPGHRSALGEMARHRSVDNALIFRKISKYLDLLSRMIDT</sequence>
<dbReference type="Gene3D" id="3.40.50.2000">
    <property type="entry name" value="Glycogen Phosphorylase B"/>
    <property type="match status" value="2"/>
</dbReference>
<dbReference type="AlphaFoldDB" id="A0A450Z0Y3"/>
<evidence type="ECO:0000256" key="3">
    <source>
        <dbReference type="ARBA" id="ARBA00022526"/>
    </source>
</evidence>
<keyword evidence="5" id="KW-0808">Transferase</keyword>
<name>A0A450Z0Y3_9GAMM</name>
<dbReference type="GO" id="GO:0006006">
    <property type="term" value="P:glucose metabolic process"/>
    <property type="evidence" value="ECO:0007669"/>
    <property type="project" value="UniProtKB-KW"/>
</dbReference>
<keyword evidence="3" id="KW-0313">Glucose metabolism</keyword>
<proteinExistence type="inferred from homology"/>
<accession>A0A450Z0Y3</accession>
<evidence type="ECO:0000256" key="6">
    <source>
        <dbReference type="ARBA" id="ARBA00023277"/>
    </source>
</evidence>
<dbReference type="Pfam" id="PF21269">
    <property type="entry name" value="TreT_GT1"/>
    <property type="match status" value="1"/>
</dbReference>
<keyword evidence="6" id="KW-0119">Carbohydrate metabolism</keyword>
<dbReference type="Pfam" id="PF00534">
    <property type="entry name" value="Glycos_transf_1"/>
    <property type="match status" value="1"/>
</dbReference>
<feature type="domain" description="Glycosyl transferase family 1" evidence="7">
    <location>
        <begin position="378"/>
        <end position="463"/>
    </location>
</feature>
<feature type="domain" description="Trehalose synthase N-terminal" evidence="8">
    <location>
        <begin position="48"/>
        <end position="201"/>
    </location>
</feature>
<dbReference type="InterPro" id="IPR001296">
    <property type="entry name" value="Glyco_trans_1"/>
</dbReference>
<dbReference type="PANTHER" id="PTHR47779:SF1">
    <property type="entry name" value="SYNTHASE (CCG-9), PUTATIVE (AFU_ORTHOLOGUE AFUA_3G12100)-RELATED"/>
    <property type="match status" value="1"/>
</dbReference>
<comment type="subunit">
    <text evidence="2">Homodimer.</text>
</comment>
<gene>
    <name evidence="9" type="ORF">BECKSD772E_GA0070983_10944</name>
</gene>
<dbReference type="PANTHER" id="PTHR47779">
    <property type="entry name" value="SYNTHASE (CCG-9), PUTATIVE (AFU_ORTHOLOGUE AFUA_3G12100)-RELATED"/>
    <property type="match status" value="1"/>
</dbReference>
<evidence type="ECO:0000259" key="8">
    <source>
        <dbReference type="Pfam" id="PF21269"/>
    </source>
</evidence>
<evidence type="ECO:0000256" key="5">
    <source>
        <dbReference type="ARBA" id="ARBA00022679"/>
    </source>
</evidence>
<evidence type="ECO:0000256" key="4">
    <source>
        <dbReference type="ARBA" id="ARBA00022676"/>
    </source>
</evidence>
<comment type="similarity">
    <text evidence="1">Belongs to the glycosyltransferase group 1 family. Glycosyltransferase 4 subfamily.</text>
</comment>
<keyword evidence="4" id="KW-0328">Glycosyltransferase</keyword>
<evidence type="ECO:0000259" key="7">
    <source>
        <dbReference type="Pfam" id="PF00534"/>
    </source>
</evidence>
<protein>
    <submittedName>
        <fullName evidence="9">Trehalose synthase</fullName>
    </submittedName>
</protein>
<organism evidence="9">
    <name type="scientific">Candidatus Kentrum sp. SD</name>
    <dbReference type="NCBI Taxonomy" id="2126332"/>
    <lineage>
        <taxon>Bacteria</taxon>
        <taxon>Pseudomonadati</taxon>
        <taxon>Pseudomonadota</taxon>
        <taxon>Gammaproteobacteria</taxon>
        <taxon>Candidatus Kentrum</taxon>
    </lineage>
</organism>
<evidence type="ECO:0000256" key="2">
    <source>
        <dbReference type="ARBA" id="ARBA00011738"/>
    </source>
</evidence>
<dbReference type="SUPFAM" id="SSF53756">
    <property type="entry name" value="UDP-Glycosyltransferase/glycogen phosphorylase"/>
    <property type="match status" value="1"/>
</dbReference>
<evidence type="ECO:0000256" key="1">
    <source>
        <dbReference type="ARBA" id="ARBA00009481"/>
    </source>
</evidence>
<dbReference type="InterPro" id="IPR052078">
    <property type="entry name" value="Trehalose_Metab_GTase"/>
</dbReference>
<dbReference type="GO" id="GO:0016757">
    <property type="term" value="F:glycosyltransferase activity"/>
    <property type="evidence" value="ECO:0007669"/>
    <property type="project" value="UniProtKB-KW"/>
</dbReference>